<evidence type="ECO:0000313" key="1">
    <source>
        <dbReference type="EMBL" id="JAH85345.1"/>
    </source>
</evidence>
<name>A0A0E9W6Z9_ANGAN</name>
<accession>A0A0E9W6Z9</accession>
<dbReference type="AlphaFoldDB" id="A0A0E9W6Z9"/>
<protein>
    <submittedName>
        <fullName evidence="1">Uncharacterized protein</fullName>
    </submittedName>
</protein>
<reference evidence="1" key="2">
    <citation type="journal article" date="2015" name="Fish Shellfish Immunol.">
        <title>Early steps in the European eel (Anguilla anguilla)-Vibrio vulnificus interaction in the gills: Role of the RtxA13 toxin.</title>
        <authorList>
            <person name="Callol A."/>
            <person name="Pajuelo D."/>
            <person name="Ebbesson L."/>
            <person name="Teles M."/>
            <person name="MacKenzie S."/>
            <person name="Amaro C."/>
        </authorList>
    </citation>
    <scope>NUCLEOTIDE SEQUENCE</scope>
</reference>
<reference evidence="1" key="1">
    <citation type="submission" date="2014-11" db="EMBL/GenBank/DDBJ databases">
        <authorList>
            <person name="Amaro Gonzalez C."/>
        </authorList>
    </citation>
    <scope>NUCLEOTIDE SEQUENCE</scope>
</reference>
<organism evidence="1">
    <name type="scientific">Anguilla anguilla</name>
    <name type="common">European freshwater eel</name>
    <name type="synonym">Muraena anguilla</name>
    <dbReference type="NCBI Taxonomy" id="7936"/>
    <lineage>
        <taxon>Eukaryota</taxon>
        <taxon>Metazoa</taxon>
        <taxon>Chordata</taxon>
        <taxon>Craniata</taxon>
        <taxon>Vertebrata</taxon>
        <taxon>Euteleostomi</taxon>
        <taxon>Actinopterygii</taxon>
        <taxon>Neopterygii</taxon>
        <taxon>Teleostei</taxon>
        <taxon>Anguilliformes</taxon>
        <taxon>Anguillidae</taxon>
        <taxon>Anguilla</taxon>
    </lineage>
</organism>
<proteinExistence type="predicted"/>
<sequence>MQMDPVIFWTRVDLLTGRKGTWALFTVSSGDTLVLNTKTCTQITPDKE</sequence>
<dbReference type="EMBL" id="GBXM01023232">
    <property type="protein sequence ID" value="JAH85345.1"/>
    <property type="molecule type" value="Transcribed_RNA"/>
</dbReference>